<evidence type="ECO:0000313" key="3">
    <source>
        <dbReference type="Proteomes" id="UP000307380"/>
    </source>
</evidence>
<protein>
    <submittedName>
        <fullName evidence="2">Uncharacterized protein</fullName>
    </submittedName>
</protein>
<evidence type="ECO:0000313" key="2">
    <source>
        <dbReference type="EMBL" id="THG35024.1"/>
    </source>
</evidence>
<comment type="caution">
    <text evidence="2">The sequence shown here is derived from an EMBL/GenBank/DDBJ whole genome shotgun (WGS) entry which is preliminary data.</text>
</comment>
<dbReference type="Proteomes" id="UP000307380">
    <property type="component" value="Unassembled WGS sequence"/>
</dbReference>
<dbReference type="EMBL" id="SSSN01000003">
    <property type="protein sequence ID" value="THG35024.1"/>
    <property type="molecule type" value="Genomic_DNA"/>
</dbReference>
<reference evidence="2 3" key="1">
    <citation type="submission" date="2019-04" db="EMBL/GenBank/DDBJ databases">
        <authorList>
            <person name="Jiang L."/>
        </authorList>
    </citation>
    <scope>NUCLEOTIDE SEQUENCE [LARGE SCALE GENOMIC DNA]</scope>
    <source>
        <strain evidence="2 3">YIM 131861</strain>
    </source>
</reference>
<name>A0A4S4FWT6_9MICO</name>
<gene>
    <name evidence="2" type="ORF">E6C70_02805</name>
</gene>
<keyword evidence="3" id="KW-1185">Reference proteome</keyword>
<sequence>MSDVFPSVRPPAGAHPEAVRVVLYDSGSIASDLLSHLIEHSTIDIVGGSSTSTTRATLEKAGQRPMEAGLEDPSIGDAIRYAARVGAAIVYADVPLTPEDWMRSVLEAIADVVSEGGSVPLLHVLGGGTLGEGPVAVATTSGRVGGPEVAAAIRAAGILGRDIEIVTPTGDNDVEQSIASAQELASAAGIALTHRVVDDPDTDMIVRAAAVSVVLLAVLDVEGKLRPGKDVKHKTLAGGSVKGVIDAIGSAPPHDLLIYFDGPAMVDGAEPAAGDDGSDVTGGSQSIA</sequence>
<dbReference type="RefSeq" id="WP_136422020.1">
    <property type="nucleotide sequence ID" value="NZ_SSSN01000003.1"/>
</dbReference>
<proteinExistence type="predicted"/>
<feature type="region of interest" description="Disordered" evidence="1">
    <location>
        <begin position="269"/>
        <end position="288"/>
    </location>
</feature>
<evidence type="ECO:0000256" key="1">
    <source>
        <dbReference type="SAM" id="MobiDB-lite"/>
    </source>
</evidence>
<dbReference type="OrthoDB" id="3540641at2"/>
<dbReference type="AlphaFoldDB" id="A0A4S4FWT6"/>
<organism evidence="2 3">
    <name type="scientific">Orlajensenia flava</name>
    <dbReference type="NCBI Taxonomy" id="2565934"/>
    <lineage>
        <taxon>Bacteria</taxon>
        <taxon>Bacillati</taxon>
        <taxon>Actinomycetota</taxon>
        <taxon>Actinomycetes</taxon>
        <taxon>Micrococcales</taxon>
        <taxon>Microbacteriaceae</taxon>
        <taxon>Orlajensenia</taxon>
    </lineage>
</organism>
<accession>A0A4S4FWT6</accession>